<dbReference type="Proteomes" id="UP000275078">
    <property type="component" value="Unassembled WGS sequence"/>
</dbReference>
<protein>
    <recommendedName>
        <fullName evidence="1">DUF6589 domain-containing protein</fullName>
    </recommendedName>
</protein>
<name>A0A3N4IE63_ASCIM</name>
<sequence length="725" mass="82595">MAPFRLTEEQRAAMNVFPNRDTELPEKSRVMMANLLLQQLGFANPLELFKAQLDVASEKKYDNRNTFQRETRDMFSGGEVQRFVTTVLDHGFSKDNQRAQKGMVDDAAFMSAISRSVSKKIGEELDSYRVACTKEASSYTPEDIENFDASVDLKKHAMTSTPYLWGILAPVCDFDRHPSRPRDPKKEKKRDKQQIIGTAIALLSNARSKKSNLFQGQVTYALYSFHTGKQVICILNALGICVGPDSVATMSKAIGDRCTEVLQQACKTSRPVMNFDNCEYKLNVKLDTLSKTDEMRSDTVGYVYFPEGVDSKLDFIPESDLKLDEVEDVSPDTILPTEANVEFIRNASISHMYDILEKYHPDAMKKYKEHHKTQPRPSISSKHELPLNRTFIAPIKALPLNEGKTDEILQVADTYIKEMGLDGSRMTGRKMLSKGDLRTVATLEGGIVQRQDCIDPAERLDFLVPKPSLFHMEYAMEKLLNDTHWGSDRDPCSLGKFADMTKNSKVKREGKDFRSTTCHQSDALDAEVLAATYKAVRVTNGEEFEKKIAESKYALDIVPFLKQLADVIFDQYSMQKMRTGLDGEPRPVDHRYRDLLHENSLLLMRDFLVMREYRESVKKADVERIENILHVWCVFFARSNCHNYARALVVICAGLRKVWGQGLKDHFLASMLVNPSGKKEKWMPDDMFYESAALDRKDRSTRLWAEGNFGETRGRCSSVCKNDMY</sequence>
<keyword evidence="3" id="KW-1185">Reference proteome</keyword>
<accession>A0A3N4IE63</accession>
<evidence type="ECO:0000313" key="2">
    <source>
        <dbReference type="EMBL" id="RPA82430.1"/>
    </source>
</evidence>
<dbReference type="EMBL" id="ML119671">
    <property type="protein sequence ID" value="RPA82430.1"/>
    <property type="molecule type" value="Genomic_DNA"/>
</dbReference>
<gene>
    <name evidence="2" type="ORF">BJ508DRAFT_305568</name>
</gene>
<proteinExistence type="predicted"/>
<feature type="domain" description="DUF6589" evidence="1">
    <location>
        <begin position="330"/>
        <end position="693"/>
    </location>
</feature>
<dbReference type="AlphaFoldDB" id="A0A3N4IE63"/>
<dbReference type="InterPro" id="IPR046496">
    <property type="entry name" value="DUF6589"/>
</dbReference>
<dbReference type="OrthoDB" id="4743193at2759"/>
<evidence type="ECO:0000313" key="3">
    <source>
        <dbReference type="Proteomes" id="UP000275078"/>
    </source>
</evidence>
<dbReference type="Pfam" id="PF20231">
    <property type="entry name" value="DUF6589"/>
    <property type="match status" value="1"/>
</dbReference>
<organism evidence="2 3">
    <name type="scientific">Ascobolus immersus RN42</name>
    <dbReference type="NCBI Taxonomy" id="1160509"/>
    <lineage>
        <taxon>Eukaryota</taxon>
        <taxon>Fungi</taxon>
        <taxon>Dikarya</taxon>
        <taxon>Ascomycota</taxon>
        <taxon>Pezizomycotina</taxon>
        <taxon>Pezizomycetes</taxon>
        <taxon>Pezizales</taxon>
        <taxon>Ascobolaceae</taxon>
        <taxon>Ascobolus</taxon>
    </lineage>
</organism>
<reference evidence="2 3" key="1">
    <citation type="journal article" date="2018" name="Nat. Ecol. Evol.">
        <title>Pezizomycetes genomes reveal the molecular basis of ectomycorrhizal truffle lifestyle.</title>
        <authorList>
            <person name="Murat C."/>
            <person name="Payen T."/>
            <person name="Noel B."/>
            <person name="Kuo A."/>
            <person name="Morin E."/>
            <person name="Chen J."/>
            <person name="Kohler A."/>
            <person name="Krizsan K."/>
            <person name="Balestrini R."/>
            <person name="Da Silva C."/>
            <person name="Montanini B."/>
            <person name="Hainaut M."/>
            <person name="Levati E."/>
            <person name="Barry K.W."/>
            <person name="Belfiori B."/>
            <person name="Cichocki N."/>
            <person name="Clum A."/>
            <person name="Dockter R.B."/>
            <person name="Fauchery L."/>
            <person name="Guy J."/>
            <person name="Iotti M."/>
            <person name="Le Tacon F."/>
            <person name="Lindquist E.A."/>
            <person name="Lipzen A."/>
            <person name="Malagnac F."/>
            <person name="Mello A."/>
            <person name="Molinier V."/>
            <person name="Miyauchi S."/>
            <person name="Poulain J."/>
            <person name="Riccioni C."/>
            <person name="Rubini A."/>
            <person name="Sitrit Y."/>
            <person name="Splivallo R."/>
            <person name="Traeger S."/>
            <person name="Wang M."/>
            <person name="Zifcakova L."/>
            <person name="Wipf D."/>
            <person name="Zambonelli A."/>
            <person name="Paolocci F."/>
            <person name="Nowrousian M."/>
            <person name="Ottonello S."/>
            <person name="Baldrian P."/>
            <person name="Spatafora J.W."/>
            <person name="Henrissat B."/>
            <person name="Nagy L.G."/>
            <person name="Aury J.M."/>
            <person name="Wincker P."/>
            <person name="Grigoriev I.V."/>
            <person name="Bonfante P."/>
            <person name="Martin F.M."/>
        </authorList>
    </citation>
    <scope>NUCLEOTIDE SEQUENCE [LARGE SCALE GENOMIC DNA]</scope>
    <source>
        <strain evidence="2 3">RN42</strain>
    </source>
</reference>
<evidence type="ECO:0000259" key="1">
    <source>
        <dbReference type="Pfam" id="PF20231"/>
    </source>
</evidence>